<dbReference type="InterPro" id="IPR008813">
    <property type="entry name" value="Plasmid_replication_RepL"/>
</dbReference>
<dbReference type="AlphaFoldDB" id="A0A316WDL4"/>
<protein>
    <recommendedName>
        <fullName evidence="1">Plasmid replication protein RepL domain-containing protein</fullName>
    </recommendedName>
</protein>
<gene>
    <name evidence="2" type="ORF">C1638_022010</name>
</gene>
<dbReference type="OrthoDB" id="1265703at2"/>
<evidence type="ECO:0000313" key="2">
    <source>
        <dbReference type="EMBL" id="PWN59129.1"/>
    </source>
</evidence>
<dbReference type="RefSeq" id="WP_109624082.1">
    <property type="nucleotide sequence ID" value="NZ_PPEI02000018.1"/>
</dbReference>
<organism evidence="2 3">
    <name type="scientific">Chryseobacterium oncorhynchi</name>
    <dbReference type="NCBI Taxonomy" id="741074"/>
    <lineage>
        <taxon>Bacteria</taxon>
        <taxon>Pseudomonadati</taxon>
        <taxon>Bacteroidota</taxon>
        <taxon>Flavobacteriia</taxon>
        <taxon>Flavobacteriales</taxon>
        <taxon>Weeksellaceae</taxon>
        <taxon>Chryseobacterium group</taxon>
        <taxon>Chryseobacterium</taxon>
    </lineage>
</organism>
<accession>A0A316WDL4</accession>
<dbReference type="GO" id="GO:0006276">
    <property type="term" value="P:plasmid maintenance"/>
    <property type="evidence" value="ECO:0007669"/>
    <property type="project" value="InterPro"/>
</dbReference>
<dbReference type="EMBL" id="PPEI02000018">
    <property type="protein sequence ID" value="PWN59129.1"/>
    <property type="molecule type" value="Genomic_DNA"/>
</dbReference>
<evidence type="ECO:0000313" key="3">
    <source>
        <dbReference type="Proteomes" id="UP000236182"/>
    </source>
</evidence>
<feature type="domain" description="Plasmid replication protein RepL" evidence="1">
    <location>
        <begin position="4"/>
        <end position="145"/>
    </location>
</feature>
<sequence length="195" mass="22572">MKMKVNQQNTIIMDSETGEVIEQVRKESLAVGKEPNYYKVYINDLANLQGLNPTEKMVLEILSANMTFDNLIVLIKPIKEKLVKITGKEFETIKKAIQGLSKKKVLLKEERACYRVNPKYVAKGKWEDIKALRLVIEYSEQGREISIEKVTPFHIEYEVKDKKEILKIDEISPNQTYLDFDEDGNHSIKKHGDND</sequence>
<reference evidence="2" key="1">
    <citation type="submission" date="2018-04" db="EMBL/GenBank/DDBJ databases">
        <title>Draft Genome Sequences of Chryseobacterium lactis NCTC11390T isolated from milk, Chryseobacterium oncorhynchi 701B-08T from rainbow trout, and Chryseobacterium viscerum 687B-08T from diseased fish.</title>
        <authorList>
            <person name="Jeong J.-J."/>
            <person name="Lee Y.J."/>
            <person name="Pathiraja D."/>
            <person name="Park B."/>
            <person name="Choi I.-G."/>
            <person name="Kim K.D."/>
        </authorList>
    </citation>
    <scope>NUCLEOTIDE SEQUENCE [LARGE SCALE GENOMIC DNA]</scope>
    <source>
        <strain evidence="2">701B-08</strain>
    </source>
</reference>
<dbReference type="GO" id="GO:0006260">
    <property type="term" value="P:DNA replication"/>
    <property type="evidence" value="ECO:0007669"/>
    <property type="project" value="InterPro"/>
</dbReference>
<keyword evidence="3" id="KW-1185">Reference proteome</keyword>
<name>A0A316WDL4_9FLAO</name>
<comment type="caution">
    <text evidence="2">The sequence shown here is derived from an EMBL/GenBank/DDBJ whole genome shotgun (WGS) entry which is preliminary data.</text>
</comment>
<evidence type="ECO:0000259" key="1">
    <source>
        <dbReference type="Pfam" id="PF05732"/>
    </source>
</evidence>
<dbReference type="Pfam" id="PF05732">
    <property type="entry name" value="RepL"/>
    <property type="match status" value="1"/>
</dbReference>
<proteinExistence type="predicted"/>
<dbReference type="Proteomes" id="UP000236182">
    <property type="component" value="Unassembled WGS sequence"/>
</dbReference>